<gene>
    <name evidence="1" type="ORF">A9X01_20505</name>
</gene>
<dbReference type="InterPro" id="IPR012338">
    <property type="entry name" value="Beta-lactam/transpept-like"/>
</dbReference>
<organism evidence="1 2">
    <name type="scientific">Mycobacterium asiaticum</name>
    <dbReference type="NCBI Taxonomy" id="1790"/>
    <lineage>
        <taxon>Bacteria</taxon>
        <taxon>Bacillati</taxon>
        <taxon>Actinomycetota</taxon>
        <taxon>Actinomycetes</taxon>
        <taxon>Mycobacteriales</taxon>
        <taxon>Mycobacteriaceae</taxon>
        <taxon>Mycobacterium</taxon>
    </lineage>
</organism>
<evidence type="ECO:0000313" key="2">
    <source>
        <dbReference type="Proteomes" id="UP000093795"/>
    </source>
</evidence>
<dbReference type="Gene3D" id="3.40.710.10">
    <property type="entry name" value="DD-peptidase/beta-lactamase superfamily"/>
    <property type="match status" value="1"/>
</dbReference>
<dbReference type="AlphaFoldDB" id="A0A1A3CBB9"/>
<reference evidence="1 2" key="1">
    <citation type="submission" date="2016-06" db="EMBL/GenBank/DDBJ databases">
        <authorList>
            <person name="Kjaerup R.B."/>
            <person name="Dalgaard T.S."/>
            <person name="Juul-Madsen H.R."/>
        </authorList>
    </citation>
    <scope>NUCLEOTIDE SEQUENCE [LARGE SCALE GENOMIC DNA]</scope>
    <source>
        <strain evidence="1 2">1081914.2</strain>
    </source>
</reference>
<evidence type="ECO:0000313" key="1">
    <source>
        <dbReference type="EMBL" id="OBI83692.1"/>
    </source>
</evidence>
<dbReference type="EMBL" id="LZKQ01000147">
    <property type="protein sequence ID" value="OBI83692.1"/>
    <property type="molecule type" value="Genomic_DNA"/>
</dbReference>
<dbReference type="SUPFAM" id="SSF56601">
    <property type="entry name" value="beta-lactamase/transpeptidase-like"/>
    <property type="match status" value="1"/>
</dbReference>
<proteinExistence type="predicted"/>
<sequence length="234" mass="24663">MRGPGVPDPPVSIEVTASFKELAATIPARVGVALANGTSVRSFGGWPTGVAWSTIKVPLAIAALRDFPSAAEPLVTRAITESDNPASERLWSLLGEPAQAARRVQAVLAECGDSGTVVESRRLRPPYTAFGQTQWSLERQARFAAGLDDAFMLDLMRSLVPRQRWGLAAEGVAAKGGWGPGVENGYLVRQFGVIAPGQIGAALAADAATFEDGVAALSRLTEWLLGRLGDLTEQ</sequence>
<comment type="caution">
    <text evidence="1">The sequence shown here is derived from an EMBL/GenBank/DDBJ whole genome shotgun (WGS) entry which is preliminary data.</text>
</comment>
<evidence type="ECO:0008006" key="3">
    <source>
        <dbReference type="Google" id="ProtNLM"/>
    </source>
</evidence>
<dbReference type="OrthoDB" id="3729831at2"/>
<accession>A0A1A3CBB9</accession>
<dbReference type="STRING" id="1790.A5645_12265"/>
<name>A0A1A3CBB9_MYCAS</name>
<dbReference type="Proteomes" id="UP000093795">
    <property type="component" value="Unassembled WGS sequence"/>
</dbReference>
<protein>
    <recommendedName>
        <fullName evidence="3">Serine hydrolase</fullName>
    </recommendedName>
</protein>